<keyword evidence="8" id="KW-1185">Reference proteome</keyword>
<dbReference type="GO" id="GO:0005886">
    <property type="term" value="C:plasma membrane"/>
    <property type="evidence" value="ECO:0007669"/>
    <property type="project" value="TreeGrafter"/>
</dbReference>
<dbReference type="SUPFAM" id="SSF103473">
    <property type="entry name" value="MFS general substrate transporter"/>
    <property type="match status" value="1"/>
</dbReference>
<dbReference type="PROSITE" id="PS50850">
    <property type="entry name" value="MFS"/>
    <property type="match status" value="1"/>
</dbReference>
<dbReference type="InterPro" id="IPR020846">
    <property type="entry name" value="MFS_dom"/>
</dbReference>
<feature type="transmembrane region" description="Helical" evidence="5">
    <location>
        <begin position="406"/>
        <end position="425"/>
    </location>
</feature>
<feature type="transmembrane region" description="Helical" evidence="5">
    <location>
        <begin position="340"/>
        <end position="362"/>
    </location>
</feature>
<dbReference type="GO" id="GO:0046943">
    <property type="term" value="F:carboxylic acid transmembrane transporter activity"/>
    <property type="evidence" value="ECO:0007669"/>
    <property type="project" value="TreeGrafter"/>
</dbReference>
<dbReference type="InterPro" id="IPR005829">
    <property type="entry name" value="Sugar_transporter_CS"/>
</dbReference>
<proteinExistence type="predicted"/>
<dbReference type="Gene3D" id="1.20.1250.20">
    <property type="entry name" value="MFS general substrate transporter like domains"/>
    <property type="match status" value="2"/>
</dbReference>
<feature type="transmembrane region" description="Helical" evidence="5">
    <location>
        <begin position="286"/>
        <end position="307"/>
    </location>
</feature>
<protein>
    <submittedName>
        <fullName evidence="7">4-hydroxybenzoate transporter PcaK</fullName>
    </submittedName>
</protein>
<comment type="caution">
    <text evidence="7">The sequence shown here is derived from an EMBL/GenBank/DDBJ whole genome shotgun (WGS) entry which is preliminary data.</text>
</comment>
<dbReference type="AlphaFoldDB" id="A0A1E7WUM7"/>
<organism evidence="7 8">
    <name type="scientific">Duganella phyllosphaerae</name>
    <dbReference type="NCBI Taxonomy" id="762836"/>
    <lineage>
        <taxon>Bacteria</taxon>
        <taxon>Pseudomonadati</taxon>
        <taxon>Pseudomonadota</taxon>
        <taxon>Betaproteobacteria</taxon>
        <taxon>Burkholderiales</taxon>
        <taxon>Oxalobacteraceae</taxon>
        <taxon>Telluria group</taxon>
        <taxon>Duganella</taxon>
    </lineage>
</organism>
<dbReference type="PANTHER" id="PTHR23508:SF10">
    <property type="entry name" value="CARBOXYLIC ACID TRANSPORTER PROTEIN HOMOLOG"/>
    <property type="match status" value="1"/>
</dbReference>
<feature type="transmembrane region" description="Helical" evidence="5">
    <location>
        <begin position="52"/>
        <end position="74"/>
    </location>
</feature>
<feature type="transmembrane region" description="Helical" evidence="5">
    <location>
        <begin position="111"/>
        <end position="131"/>
    </location>
</feature>
<keyword evidence="2 5" id="KW-0812">Transmembrane</keyword>
<dbReference type="PANTHER" id="PTHR23508">
    <property type="entry name" value="CARBOXYLIC ACID TRANSPORTER PROTEIN HOMOLOG"/>
    <property type="match status" value="1"/>
</dbReference>
<feature type="transmembrane region" description="Helical" evidence="5">
    <location>
        <begin position="169"/>
        <end position="193"/>
    </location>
</feature>
<evidence type="ECO:0000256" key="3">
    <source>
        <dbReference type="ARBA" id="ARBA00022989"/>
    </source>
</evidence>
<keyword evidence="3 5" id="KW-1133">Transmembrane helix</keyword>
<dbReference type="InterPro" id="IPR036259">
    <property type="entry name" value="MFS_trans_sf"/>
</dbReference>
<evidence type="ECO:0000256" key="1">
    <source>
        <dbReference type="ARBA" id="ARBA00004141"/>
    </source>
</evidence>
<keyword evidence="4 5" id="KW-0472">Membrane</keyword>
<dbReference type="PATRIC" id="fig|762836.4.peg.1898"/>
<evidence type="ECO:0000313" key="8">
    <source>
        <dbReference type="Proteomes" id="UP000175989"/>
    </source>
</evidence>
<dbReference type="EMBL" id="LROM01000072">
    <property type="protein sequence ID" value="OFA03444.1"/>
    <property type="molecule type" value="Genomic_DNA"/>
</dbReference>
<dbReference type="Pfam" id="PF07690">
    <property type="entry name" value="MFS_1"/>
    <property type="match status" value="2"/>
</dbReference>
<name>A0A1E7WUM7_9BURK</name>
<feature type="transmembrane region" description="Helical" evidence="5">
    <location>
        <begin position="383"/>
        <end position="400"/>
    </location>
</feature>
<dbReference type="PROSITE" id="PS00216">
    <property type="entry name" value="SUGAR_TRANSPORT_1"/>
    <property type="match status" value="1"/>
</dbReference>
<dbReference type="OrthoDB" id="7066727at2"/>
<sequence>MQTIKKTTDVPARTTYLTLFLCWLGIFAEGYDVGVIGAILPSLSVDPAWQLTPLQLGAFGAYTIVGMLVGGLVIATMSDVYGRKPMFVGCLALFTLSMVGVAMAPTPLWFGVSRLLGGLGLGGIIPIAAALTTEYSPASRKSFNYGLMYSGYSLGIFAAALTAKGLLPIYGWRGVVAVGVFPLFFIPLIVWLLPESIEFLRARGLHQRARALATRLGVAGSHGGASRIATQLGWRPGVKEIFARPNIFATACFWVALFMGLLLVCGLTQWLPQIMRKSGYDLGDSLSFLAVFSFASAVGGILLGRIADAFGVRAVVAGSYLLGAAGIAALAFSGSLWTNYALVAVAGFGSVSASLILTAYLANYVAPFARATATGWALSFGRIGALCGPLLGGFIASLAIGSHWNFYGFSIAALIAAGAVLMIPARTPAK</sequence>
<dbReference type="RefSeq" id="WP_070247527.1">
    <property type="nucleotide sequence ID" value="NZ_LROM01000072.1"/>
</dbReference>
<reference evidence="8" key="1">
    <citation type="journal article" date="2016" name="Front. Microbiol.">
        <title>Molecular Keys to the Janthinobacterium and Duganella spp. Interaction with the Plant Pathogen Fusarium graminearum.</title>
        <authorList>
            <person name="Haack F.S."/>
            <person name="Poehlein A."/>
            <person name="Kroger C."/>
            <person name="Voigt C.A."/>
            <person name="Piepenbring M."/>
            <person name="Bode H.B."/>
            <person name="Daniel R."/>
            <person name="Schafer W."/>
            <person name="Streit W.R."/>
        </authorList>
    </citation>
    <scope>NUCLEOTIDE SEQUENCE [LARGE SCALE GENOMIC DNA]</scope>
    <source>
        <strain evidence="8">T54</strain>
    </source>
</reference>
<feature type="domain" description="Major facilitator superfamily (MFS) profile" evidence="6">
    <location>
        <begin position="18"/>
        <end position="428"/>
    </location>
</feature>
<feature type="transmembrane region" description="Helical" evidence="5">
    <location>
        <begin position="143"/>
        <end position="163"/>
    </location>
</feature>
<evidence type="ECO:0000256" key="4">
    <source>
        <dbReference type="ARBA" id="ARBA00023136"/>
    </source>
</evidence>
<evidence type="ECO:0000256" key="5">
    <source>
        <dbReference type="SAM" id="Phobius"/>
    </source>
</evidence>
<dbReference type="InterPro" id="IPR011701">
    <property type="entry name" value="MFS"/>
</dbReference>
<dbReference type="PROSITE" id="PS00217">
    <property type="entry name" value="SUGAR_TRANSPORT_2"/>
    <property type="match status" value="1"/>
</dbReference>
<gene>
    <name evidence="7" type="primary">pcaK</name>
    <name evidence="7" type="ORF">DUPY_18260</name>
</gene>
<dbReference type="Proteomes" id="UP000175989">
    <property type="component" value="Unassembled WGS sequence"/>
</dbReference>
<feature type="transmembrane region" description="Helical" evidence="5">
    <location>
        <begin position="314"/>
        <end position="334"/>
    </location>
</feature>
<evidence type="ECO:0000313" key="7">
    <source>
        <dbReference type="EMBL" id="OFA03444.1"/>
    </source>
</evidence>
<comment type="subcellular location">
    <subcellularLocation>
        <location evidence="1">Membrane</location>
        <topology evidence="1">Multi-pass membrane protein</topology>
    </subcellularLocation>
</comment>
<feature type="transmembrane region" description="Helical" evidence="5">
    <location>
        <begin position="16"/>
        <end position="40"/>
    </location>
</feature>
<evidence type="ECO:0000256" key="2">
    <source>
        <dbReference type="ARBA" id="ARBA00022692"/>
    </source>
</evidence>
<evidence type="ECO:0000259" key="6">
    <source>
        <dbReference type="PROSITE" id="PS50850"/>
    </source>
</evidence>
<feature type="transmembrane region" description="Helical" evidence="5">
    <location>
        <begin position="86"/>
        <end position="105"/>
    </location>
</feature>
<accession>A0A1E7WUM7</accession>
<feature type="transmembrane region" description="Helical" evidence="5">
    <location>
        <begin position="247"/>
        <end position="271"/>
    </location>
</feature>